<comment type="caution">
    <text evidence="2">The sequence shown here is derived from an EMBL/GenBank/DDBJ whole genome shotgun (WGS) entry which is preliminary data.</text>
</comment>
<evidence type="ECO:0000313" key="3">
    <source>
        <dbReference type="Proteomes" id="UP000555756"/>
    </source>
</evidence>
<dbReference type="EMBL" id="JABEQF010000003">
    <property type="protein sequence ID" value="MBB2189180.1"/>
    <property type="molecule type" value="Genomic_DNA"/>
</dbReference>
<sequence>MNAQASPHSVASTGARSHLSTSSDRRFAASRVLSILLHDASTPHVIPTATTRAQIRRAMADLESALTIEANAASRLRVVRG</sequence>
<evidence type="ECO:0000256" key="1">
    <source>
        <dbReference type="SAM" id="MobiDB-lite"/>
    </source>
</evidence>
<name>A0A7W4PD03_9PROT</name>
<evidence type="ECO:0000313" key="2">
    <source>
        <dbReference type="EMBL" id="MBB2189180.1"/>
    </source>
</evidence>
<dbReference type="RefSeq" id="WP_183118376.1">
    <property type="nucleotide sequence ID" value="NZ_JABEQF010000003.1"/>
</dbReference>
<proteinExistence type="predicted"/>
<keyword evidence="3" id="KW-1185">Reference proteome</keyword>
<feature type="region of interest" description="Disordered" evidence="1">
    <location>
        <begin position="1"/>
        <end position="23"/>
    </location>
</feature>
<dbReference type="Proteomes" id="UP000555756">
    <property type="component" value="Unassembled WGS sequence"/>
</dbReference>
<reference evidence="2 3" key="1">
    <citation type="submission" date="2020-04" db="EMBL/GenBank/DDBJ databases">
        <title>Description of novel Gluconacetobacter.</title>
        <authorList>
            <person name="Sombolestani A."/>
        </authorList>
    </citation>
    <scope>NUCLEOTIDE SEQUENCE [LARGE SCALE GENOMIC DNA]</scope>
    <source>
        <strain evidence="2 3">LMG 21311</strain>
    </source>
</reference>
<protein>
    <submittedName>
        <fullName evidence="2">Uncharacterized protein</fullName>
    </submittedName>
</protein>
<accession>A0A7W4PD03</accession>
<feature type="compositionally biased region" description="Polar residues" evidence="1">
    <location>
        <begin position="1"/>
        <end position="22"/>
    </location>
</feature>
<dbReference type="AlphaFoldDB" id="A0A7W4PD03"/>
<gene>
    <name evidence="2" type="ORF">HLH34_04275</name>
</gene>
<organism evidence="2 3">
    <name type="scientific">Gluconacetobacter azotocaptans</name>
    <dbReference type="NCBI Taxonomy" id="142834"/>
    <lineage>
        <taxon>Bacteria</taxon>
        <taxon>Pseudomonadati</taxon>
        <taxon>Pseudomonadota</taxon>
        <taxon>Alphaproteobacteria</taxon>
        <taxon>Acetobacterales</taxon>
        <taxon>Acetobacteraceae</taxon>
        <taxon>Gluconacetobacter</taxon>
    </lineage>
</organism>